<reference evidence="5" key="1">
    <citation type="submission" date="2025-08" db="UniProtKB">
        <authorList>
            <consortium name="RefSeq"/>
        </authorList>
    </citation>
    <scope>IDENTIFICATION</scope>
</reference>
<gene>
    <name evidence="5" type="primary">LOC120271759</name>
</gene>
<evidence type="ECO:0000259" key="3">
    <source>
        <dbReference type="PROSITE" id="PS50011"/>
    </source>
</evidence>
<dbReference type="GO" id="GO:0004672">
    <property type="term" value="F:protein kinase activity"/>
    <property type="evidence" value="ECO:0007669"/>
    <property type="project" value="InterPro"/>
</dbReference>
<dbReference type="SUPFAM" id="SSF56112">
    <property type="entry name" value="Protein kinase-like (PK-like)"/>
    <property type="match status" value="2"/>
</dbReference>
<proteinExistence type="predicted"/>
<dbReference type="GeneID" id="120271759"/>
<organism evidence="4 5">
    <name type="scientific">Dioscorea cayennensis subsp. rotundata</name>
    <name type="common">White Guinea yam</name>
    <name type="synonym">Dioscorea rotundata</name>
    <dbReference type="NCBI Taxonomy" id="55577"/>
    <lineage>
        <taxon>Eukaryota</taxon>
        <taxon>Viridiplantae</taxon>
        <taxon>Streptophyta</taxon>
        <taxon>Embryophyta</taxon>
        <taxon>Tracheophyta</taxon>
        <taxon>Spermatophyta</taxon>
        <taxon>Magnoliopsida</taxon>
        <taxon>Liliopsida</taxon>
        <taxon>Dioscoreales</taxon>
        <taxon>Dioscoreaceae</taxon>
        <taxon>Dioscorea</taxon>
    </lineage>
</organism>
<dbReference type="AlphaFoldDB" id="A0AB40C3K6"/>
<dbReference type="GO" id="GO:0005524">
    <property type="term" value="F:ATP binding"/>
    <property type="evidence" value="ECO:0007669"/>
    <property type="project" value="UniProtKB-KW"/>
</dbReference>
<dbReference type="Gene3D" id="1.10.510.10">
    <property type="entry name" value="Transferase(Phosphotransferase) domain 1"/>
    <property type="match status" value="2"/>
</dbReference>
<evidence type="ECO:0000313" key="5">
    <source>
        <dbReference type="RefSeq" id="XP_039134370.1"/>
    </source>
</evidence>
<keyword evidence="1" id="KW-0547">Nucleotide-binding</keyword>
<dbReference type="InterPro" id="IPR000719">
    <property type="entry name" value="Prot_kinase_dom"/>
</dbReference>
<keyword evidence="2" id="KW-0067">ATP-binding</keyword>
<feature type="domain" description="Protein kinase" evidence="3">
    <location>
        <begin position="1"/>
        <end position="260"/>
    </location>
</feature>
<dbReference type="PROSITE" id="PS50011">
    <property type="entry name" value="PROTEIN_KINASE_DOM"/>
    <property type="match status" value="1"/>
</dbReference>
<evidence type="ECO:0000256" key="2">
    <source>
        <dbReference type="ARBA" id="ARBA00022840"/>
    </source>
</evidence>
<dbReference type="PANTHER" id="PTHR27001:SF931">
    <property type="entry name" value="OS11G0664100 PROTEIN"/>
    <property type="match status" value="1"/>
</dbReference>
<name>A0AB40C3K6_DIOCR</name>
<protein>
    <submittedName>
        <fullName evidence="5">Probable leucine-rich repeat receptor-like protein kinase At5g49770</fullName>
    </submittedName>
</protein>
<keyword evidence="4" id="KW-1185">Reference proteome</keyword>
<dbReference type="GO" id="GO:0005886">
    <property type="term" value="C:plasma membrane"/>
    <property type="evidence" value="ECO:0007669"/>
    <property type="project" value="TreeGrafter"/>
</dbReference>
<dbReference type="RefSeq" id="XP_039134370.1">
    <property type="nucleotide sequence ID" value="XM_039278436.1"/>
</dbReference>
<dbReference type="PANTHER" id="PTHR27001">
    <property type="entry name" value="OS01G0253100 PROTEIN"/>
    <property type="match status" value="1"/>
</dbReference>
<dbReference type="Proteomes" id="UP001515500">
    <property type="component" value="Chromosome 11"/>
</dbReference>
<evidence type="ECO:0000313" key="4">
    <source>
        <dbReference type="Proteomes" id="UP001515500"/>
    </source>
</evidence>
<sequence length="260" mass="30477">MGKKLNKQENPLKRSIKRRMIKMLWFKKDVRRMSEISHPNILKMLGYYETFNLQNKSGLILEYMPRGKLCNYLFASKKPLLKWKSRIDILLNVSSSLAYLHDTGLIYGNLKSDNILLDSLFVLYSDEKRQKSKKTPEKSNQEKNDEDTVVRKEYQVMECSFDQMKQFFRQLKPLGGEAFQVYSGKHLVAVKHFAKSDKVLKDARRICHPNILKILGYYETFNLQNKSGLALEYMPEGSLYNYLFASKKPILKGKTRINIL</sequence>
<dbReference type="InterPro" id="IPR011009">
    <property type="entry name" value="Kinase-like_dom_sf"/>
</dbReference>
<accession>A0AB40C3K6</accession>
<dbReference type="Pfam" id="PF07714">
    <property type="entry name" value="PK_Tyr_Ser-Thr"/>
    <property type="match status" value="1"/>
</dbReference>
<evidence type="ECO:0000256" key="1">
    <source>
        <dbReference type="ARBA" id="ARBA00022741"/>
    </source>
</evidence>
<dbReference type="InterPro" id="IPR001245">
    <property type="entry name" value="Ser-Thr/Tyr_kinase_cat_dom"/>
</dbReference>